<dbReference type="PANTHER" id="PTHR30429:SF0">
    <property type="entry name" value="METHIONINE-BINDING LIPOPROTEIN METQ"/>
    <property type="match status" value="1"/>
</dbReference>
<gene>
    <name evidence="9" type="ORF">H9717_13660</name>
</gene>
<reference evidence="9" key="1">
    <citation type="journal article" date="2021" name="PeerJ">
        <title>Extensive microbial diversity within the chicken gut microbiome revealed by metagenomics and culture.</title>
        <authorList>
            <person name="Gilroy R."/>
            <person name="Ravi A."/>
            <person name="Getino M."/>
            <person name="Pursley I."/>
            <person name="Horton D.L."/>
            <person name="Alikhan N.F."/>
            <person name="Baker D."/>
            <person name="Gharbi K."/>
            <person name="Hall N."/>
            <person name="Watson M."/>
            <person name="Adriaenssens E.M."/>
            <person name="Foster-Nyarko E."/>
            <person name="Jarju S."/>
            <person name="Secka A."/>
            <person name="Antonio M."/>
            <person name="Oren A."/>
            <person name="Chaudhuri R.R."/>
            <person name="La Ragione R."/>
            <person name="Hildebrand F."/>
            <person name="Pallen M.J."/>
        </authorList>
    </citation>
    <scope>NUCLEOTIDE SEQUENCE</scope>
    <source>
        <strain evidence="9">CHK179-7159</strain>
    </source>
</reference>
<keyword evidence="6" id="KW-0449">Lipoprotein</keyword>
<proteinExistence type="inferred from homology"/>
<evidence type="ECO:0000313" key="10">
    <source>
        <dbReference type="Proteomes" id="UP000886858"/>
    </source>
</evidence>
<feature type="signal peptide" evidence="8">
    <location>
        <begin position="1"/>
        <end position="26"/>
    </location>
</feature>
<dbReference type="SUPFAM" id="SSF53850">
    <property type="entry name" value="Periplasmic binding protein-like II"/>
    <property type="match status" value="1"/>
</dbReference>
<evidence type="ECO:0000256" key="5">
    <source>
        <dbReference type="ARBA" id="ARBA00023139"/>
    </source>
</evidence>
<evidence type="ECO:0000256" key="8">
    <source>
        <dbReference type="SAM" id="SignalP"/>
    </source>
</evidence>
<dbReference type="PROSITE" id="PS51257">
    <property type="entry name" value="PROKAR_LIPOPROTEIN"/>
    <property type="match status" value="1"/>
</dbReference>
<evidence type="ECO:0000256" key="6">
    <source>
        <dbReference type="ARBA" id="ARBA00023288"/>
    </source>
</evidence>
<evidence type="ECO:0000256" key="7">
    <source>
        <dbReference type="SAM" id="MobiDB-lite"/>
    </source>
</evidence>
<feature type="region of interest" description="Disordered" evidence="7">
    <location>
        <begin position="33"/>
        <end position="82"/>
    </location>
</feature>
<dbReference type="GO" id="GO:0016020">
    <property type="term" value="C:membrane"/>
    <property type="evidence" value="ECO:0007669"/>
    <property type="project" value="UniProtKB-SubCell"/>
</dbReference>
<reference evidence="9" key="2">
    <citation type="submission" date="2021-04" db="EMBL/GenBank/DDBJ databases">
        <authorList>
            <person name="Gilroy R."/>
        </authorList>
    </citation>
    <scope>NUCLEOTIDE SEQUENCE</scope>
    <source>
        <strain evidence="9">CHK179-7159</strain>
    </source>
</reference>
<evidence type="ECO:0000313" key="9">
    <source>
        <dbReference type="EMBL" id="HJA94132.1"/>
    </source>
</evidence>
<comment type="subcellular location">
    <subcellularLocation>
        <location evidence="1">Membrane</location>
        <topology evidence="1">Lipid-anchor</topology>
    </subcellularLocation>
</comment>
<feature type="compositionally biased region" description="Low complexity" evidence="7">
    <location>
        <begin position="33"/>
        <end position="67"/>
    </location>
</feature>
<protein>
    <submittedName>
        <fullName evidence="9">Metal ABC transporter substrate-binding protein</fullName>
    </submittedName>
</protein>
<evidence type="ECO:0000256" key="3">
    <source>
        <dbReference type="ARBA" id="ARBA00022729"/>
    </source>
</evidence>
<dbReference type="PANTHER" id="PTHR30429">
    <property type="entry name" value="D-METHIONINE-BINDING LIPOPROTEIN METQ"/>
    <property type="match status" value="1"/>
</dbReference>
<dbReference type="Gene3D" id="3.40.190.10">
    <property type="entry name" value="Periplasmic binding protein-like II"/>
    <property type="match status" value="2"/>
</dbReference>
<evidence type="ECO:0000256" key="2">
    <source>
        <dbReference type="ARBA" id="ARBA00008973"/>
    </source>
</evidence>
<accession>A0A9D2I8P0</accession>
<dbReference type="Pfam" id="PF03180">
    <property type="entry name" value="Lipoprotein_9"/>
    <property type="match status" value="1"/>
</dbReference>
<dbReference type="EMBL" id="DWYY01000155">
    <property type="protein sequence ID" value="HJA94132.1"/>
    <property type="molecule type" value="Genomic_DNA"/>
</dbReference>
<comment type="caution">
    <text evidence="9">The sequence shown here is derived from an EMBL/GenBank/DDBJ whole genome shotgun (WGS) entry which is preliminary data.</text>
</comment>
<dbReference type="AlphaFoldDB" id="A0A9D2I8P0"/>
<dbReference type="Proteomes" id="UP000886858">
    <property type="component" value="Unassembled WGS sequence"/>
</dbReference>
<organism evidence="9 10">
    <name type="scientific">Candidatus Eisenbergiella merdipullorum</name>
    <dbReference type="NCBI Taxonomy" id="2838553"/>
    <lineage>
        <taxon>Bacteria</taxon>
        <taxon>Bacillati</taxon>
        <taxon>Bacillota</taxon>
        <taxon>Clostridia</taxon>
        <taxon>Lachnospirales</taxon>
        <taxon>Lachnospiraceae</taxon>
        <taxon>Eisenbergiella</taxon>
    </lineage>
</organism>
<evidence type="ECO:0000256" key="1">
    <source>
        <dbReference type="ARBA" id="ARBA00004635"/>
    </source>
</evidence>
<dbReference type="InterPro" id="IPR004872">
    <property type="entry name" value="Lipoprotein_NlpA"/>
</dbReference>
<evidence type="ECO:0000256" key="4">
    <source>
        <dbReference type="ARBA" id="ARBA00023136"/>
    </source>
</evidence>
<sequence length="325" mass="34474">MKKRTVSLILTALLTAGLLAACGSDAAQTKTAESQTAAAESQEASQEDQTASSESTAEATVSTEDTAQAAEGADAETPAESKGTITVAATSVPHAEILAAAVPLLAEQGWTLEVTEFTDYIMPNEVVESGEMDANYFQHITYLESFNEERGTHLVSAGKIHYEPLGIYPGKQSDLSAITDGAEIAVPNDTTNEARALLLLQEQGLITLDPDAGINATVNDITDNPHNISFVELAAEQIPRSLQDFDFAVINGNYALQAGLNASTDALAVETSDSEAVQRYVNVVAVKEGNENNEGIQALVSVLKSDEIKKFIEDTYQGSVVPYED</sequence>
<comment type="similarity">
    <text evidence="2">Belongs to the NlpA lipoprotein family.</text>
</comment>
<keyword evidence="5" id="KW-0564">Palmitate</keyword>
<dbReference type="CDD" id="cd13597">
    <property type="entry name" value="PBP2_lipoprotein_Tp32"/>
    <property type="match status" value="1"/>
</dbReference>
<keyword evidence="4" id="KW-0472">Membrane</keyword>
<feature type="chain" id="PRO_5038416212" evidence="8">
    <location>
        <begin position="27"/>
        <end position="325"/>
    </location>
</feature>
<keyword evidence="3 8" id="KW-0732">Signal</keyword>
<name>A0A9D2I8P0_9FIRM</name>